<proteinExistence type="predicted"/>
<evidence type="ECO:0000259" key="1">
    <source>
        <dbReference type="Pfam" id="PF00561"/>
    </source>
</evidence>
<dbReference type="InterPro" id="IPR026968">
    <property type="entry name" value="PcaD/CatD"/>
</dbReference>
<dbReference type="Gene3D" id="3.40.50.1820">
    <property type="entry name" value="alpha/beta hydrolase"/>
    <property type="match status" value="1"/>
</dbReference>
<dbReference type="PANTHER" id="PTHR43433">
    <property type="entry name" value="HYDROLASE, ALPHA/BETA FOLD FAMILY PROTEIN"/>
    <property type="match status" value="1"/>
</dbReference>
<dbReference type="EMBL" id="JAUEDK010000014">
    <property type="protein sequence ID" value="MDN0075175.1"/>
    <property type="molecule type" value="Genomic_DNA"/>
</dbReference>
<keyword evidence="2" id="KW-0378">Hydrolase</keyword>
<dbReference type="InterPro" id="IPR000073">
    <property type="entry name" value="AB_hydrolase_1"/>
</dbReference>
<feature type="domain" description="AB hydrolase-1" evidence="1">
    <location>
        <begin position="22"/>
        <end position="244"/>
    </location>
</feature>
<dbReference type="Proteomes" id="UP001168540">
    <property type="component" value="Unassembled WGS sequence"/>
</dbReference>
<dbReference type="PRINTS" id="PR00111">
    <property type="entry name" value="ABHYDROLASE"/>
</dbReference>
<dbReference type="EC" id="3.1.1.24" evidence="2"/>
<accession>A0ABT7XN38</accession>
<dbReference type="InterPro" id="IPR050471">
    <property type="entry name" value="AB_hydrolase"/>
</dbReference>
<name>A0ABT7XN38_9NEIS</name>
<dbReference type="InterPro" id="IPR029058">
    <property type="entry name" value="AB_hydrolase_fold"/>
</dbReference>
<organism evidence="2 3">
    <name type="scientific">Crenobacter oryzisoli</name>
    <dbReference type="NCBI Taxonomy" id="3056844"/>
    <lineage>
        <taxon>Bacteria</taxon>
        <taxon>Pseudomonadati</taxon>
        <taxon>Pseudomonadota</taxon>
        <taxon>Betaproteobacteria</taxon>
        <taxon>Neisseriales</taxon>
        <taxon>Neisseriaceae</taxon>
        <taxon>Crenobacter</taxon>
    </lineage>
</organism>
<protein>
    <submittedName>
        <fullName evidence="2">3-oxoadipate enol-lactonase</fullName>
        <ecNumber evidence="2">3.1.1.24</ecNumber>
    </submittedName>
</protein>
<reference evidence="2" key="1">
    <citation type="submission" date="2023-06" db="EMBL/GenBank/DDBJ databases">
        <authorList>
            <person name="Zhang S."/>
        </authorList>
    </citation>
    <scope>NUCLEOTIDE SEQUENCE</scope>
    <source>
        <strain evidence="2">SG2303</strain>
    </source>
</reference>
<dbReference type="Pfam" id="PF00561">
    <property type="entry name" value="Abhydrolase_1"/>
    <property type="match status" value="1"/>
</dbReference>
<evidence type="ECO:0000313" key="3">
    <source>
        <dbReference type="Proteomes" id="UP001168540"/>
    </source>
</evidence>
<dbReference type="PANTHER" id="PTHR43433:SF5">
    <property type="entry name" value="AB HYDROLASE-1 DOMAIN-CONTAINING PROTEIN"/>
    <property type="match status" value="1"/>
</dbReference>
<sequence>MPILKLDPYHIHYELDGPENAPVLVLSNSLGTTLDMWAPQIDALRWKFRVLRYDTRGHGETSAIPGPYQLAQLGRDVLTLMDALNIERAHFCGISMGGLTGLWLGVHAPKRLNKLIVSNTAARIGTEEGWQDRAHLVRSAGIPEVADGAASRWFTPGFIQHQPERVEMLLRQLRGSPEAGYAACCDALAVADLRDEISRIEVPLLVIAGKHDPVTTPEDARFIVDRVKGARYAELEASHLSNVEASAAFTDAALKFLVD</sequence>
<dbReference type="GO" id="GO:0047570">
    <property type="term" value="F:3-oxoadipate enol-lactonase activity"/>
    <property type="evidence" value="ECO:0007669"/>
    <property type="project" value="UniProtKB-EC"/>
</dbReference>
<dbReference type="NCBIfam" id="TIGR02427">
    <property type="entry name" value="protocat_pcaD"/>
    <property type="match status" value="1"/>
</dbReference>
<dbReference type="SUPFAM" id="SSF53474">
    <property type="entry name" value="alpha/beta-Hydrolases"/>
    <property type="match status" value="1"/>
</dbReference>
<gene>
    <name evidence="2" type="primary">pcaD</name>
    <name evidence="2" type="ORF">QU481_09770</name>
</gene>
<comment type="caution">
    <text evidence="2">The sequence shown here is derived from an EMBL/GenBank/DDBJ whole genome shotgun (WGS) entry which is preliminary data.</text>
</comment>
<dbReference type="RefSeq" id="WP_289829773.1">
    <property type="nucleotide sequence ID" value="NZ_JAUEDK010000014.1"/>
</dbReference>
<evidence type="ECO:0000313" key="2">
    <source>
        <dbReference type="EMBL" id="MDN0075175.1"/>
    </source>
</evidence>
<keyword evidence="3" id="KW-1185">Reference proteome</keyword>